<keyword evidence="1" id="KW-1133">Transmembrane helix</keyword>
<organism evidence="3 4">
    <name type="scientific">Pseudoalteromonas citrea</name>
    <dbReference type="NCBI Taxonomy" id="43655"/>
    <lineage>
        <taxon>Bacteria</taxon>
        <taxon>Pseudomonadati</taxon>
        <taxon>Pseudomonadota</taxon>
        <taxon>Gammaproteobacteria</taxon>
        <taxon>Alteromonadales</taxon>
        <taxon>Pseudoalteromonadaceae</taxon>
        <taxon>Pseudoalteromonas</taxon>
    </lineage>
</organism>
<sequence length="265" mass="30411">MLYLSVLLIKVILYITNMSLPIFVINMKSSAERWQKTHSRLQNLGLECVRFDATVGKSLSEAEISTWYDVDANLRKHHRNMTPGEIGCYISHMRVWQHMDDKNIPAAIILEDDLIIEDHLSETIDQLSMLTNWDMIKLSDNRANPFIDSFTLTKQLVLGNYLKVPNGTQGYAVSLPGAQKLLQRKPFFRPVDVDIQFHSEVDLRLIGIKPYPISEDLSFDSEIVNTNVGRHSNKSTFLRNAKHRIAMYLQRKKISGDLTTVIKPQ</sequence>
<evidence type="ECO:0000313" key="3">
    <source>
        <dbReference type="EMBL" id="KAF7768775.1"/>
    </source>
</evidence>
<dbReference type="EMBL" id="AHBZ03000022">
    <property type="protein sequence ID" value="KAF7768775.1"/>
    <property type="molecule type" value="Genomic_DNA"/>
</dbReference>
<dbReference type="CDD" id="cd06532">
    <property type="entry name" value="Glyco_transf_25"/>
    <property type="match status" value="1"/>
</dbReference>
<evidence type="ECO:0000256" key="1">
    <source>
        <dbReference type="SAM" id="Phobius"/>
    </source>
</evidence>
<proteinExistence type="predicted"/>
<reference evidence="3" key="2">
    <citation type="submission" date="2015-03" db="EMBL/GenBank/DDBJ databases">
        <title>Genome sequence of Pseudoalteromonas citrea.</title>
        <authorList>
            <person name="Xie B.-B."/>
            <person name="Rong J.-C."/>
            <person name="Qin Q.-L."/>
            <person name="Zhang Y.-Z."/>
        </authorList>
    </citation>
    <scope>NUCLEOTIDE SEQUENCE</scope>
    <source>
        <strain evidence="3">DSM 8771</strain>
    </source>
</reference>
<feature type="transmembrane region" description="Helical" evidence="1">
    <location>
        <begin position="6"/>
        <end position="26"/>
    </location>
</feature>
<keyword evidence="1" id="KW-0812">Transmembrane</keyword>
<dbReference type="Pfam" id="PF01755">
    <property type="entry name" value="Glyco_transf_25"/>
    <property type="match status" value="1"/>
</dbReference>
<evidence type="ECO:0000259" key="2">
    <source>
        <dbReference type="Pfam" id="PF01755"/>
    </source>
</evidence>
<feature type="domain" description="Glycosyl transferase family 25" evidence="2">
    <location>
        <begin position="21"/>
        <end position="186"/>
    </location>
</feature>
<reference evidence="3" key="1">
    <citation type="journal article" date="2012" name="J. Bacteriol.">
        <title>Genome sequences of type strains of seven species of the marine bacterium Pseudoalteromonas.</title>
        <authorList>
            <person name="Xie B.B."/>
            <person name="Shu Y.L."/>
            <person name="Qin Q.L."/>
            <person name="Rong J.C."/>
            <person name="Zhang X.Y."/>
            <person name="Chen X.L."/>
            <person name="Shi M."/>
            <person name="He H.L."/>
            <person name="Zhou B.C."/>
            <person name="Zhang Y.Z."/>
        </authorList>
    </citation>
    <scope>NUCLEOTIDE SEQUENCE</scope>
    <source>
        <strain evidence="3">DSM 8771</strain>
    </source>
</reference>
<gene>
    <name evidence="3" type="ORF">PCIT_a3270</name>
</gene>
<comment type="caution">
    <text evidence="3">The sequence shown here is derived from an EMBL/GenBank/DDBJ whole genome shotgun (WGS) entry which is preliminary data.</text>
</comment>
<evidence type="ECO:0000313" key="4">
    <source>
        <dbReference type="Proteomes" id="UP000016487"/>
    </source>
</evidence>
<dbReference type="GO" id="GO:0016740">
    <property type="term" value="F:transferase activity"/>
    <property type="evidence" value="ECO:0007669"/>
    <property type="project" value="UniProtKB-KW"/>
</dbReference>
<keyword evidence="1" id="KW-0472">Membrane</keyword>
<accession>A0AAD4AGM9</accession>
<protein>
    <submittedName>
        <fullName evidence="3">Glycosyl transferase, family 25</fullName>
    </submittedName>
</protein>
<name>A0AAD4AGM9_9GAMM</name>
<keyword evidence="3" id="KW-0808">Transferase</keyword>
<dbReference type="AlphaFoldDB" id="A0AAD4AGM9"/>
<dbReference type="Proteomes" id="UP000016487">
    <property type="component" value="Unassembled WGS sequence"/>
</dbReference>
<dbReference type="InterPro" id="IPR002654">
    <property type="entry name" value="Glyco_trans_25"/>
</dbReference>